<dbReference type="EMBL" id="CP013611">
    <property type="protein sequence ID" value="ALU43441.1"/>
    <property type="molecule type" value="Genomic_DNA"/>
</dbReference>
<dbReference type="SUPFAM" id="SSF56529">
    <property type="entry name" value="FAH"/>
    <property type="match status" value="1"/>
</dbReference>
<accession>A0A0U2Z6L0</accession>
<dbReference type="AlphaFoldDB" id="A0A0U2Z6L0"/>
<dbReference type="Proteomes" id="UP000069015">
    <property type="component" value="Chromosome 1"/>
</dbReference>
<dbReference type="KEGG" id="prr:AT705_11095"/>
<dbReference type="Gene3D" id="3.90.850.10">
    <property type="entry name" value="Fumarylacetoacetase-like, C-terminal domain"/>
    <property type="match status" value="1"/>
</dbReference>
<name>A0A0U2Z6L0_9GAMM</name>
<proteinExistence type="predicted"/>
<evidence type="ECO:0000313" key="4">
    <source>
        <dbReference type="Proteomes" id="UP000069015"/>
    </source>
</evidence>
<dbReference type="GO" id="GO:0016853">
    <property type="term" value="F:isomerase activity"/>
    <property type="evidence" value="ECO:0007669"/>
    <property type="project" value="UniProtKB-KW"/>
</dbReference>
<organism evidence="3 4">
    <name type="scientific">Pseudoalteromonas rubra</name>
    <dbReference type="NCBI Taxonomy" id="43658"/>
    <lineage>
        <taxon>Bacteria</taxon>
        <taxon>Pseudomonadati</taxon>
        <taxon>Pseudomonadota</taxon>
        <taxon>Gammaproteobacteria</taxon>
        <taxon>Alteromonadales</taxon>
        <taxon>Pseudoalteromonadaceae</taxon>
        <taxon>Pseudoalteromonas</taxon>
    </lineage>
</organism>
<evidence type="ECO:0000313" key="3">
    <source>
        <dbReference type="EMBL" id="ALU43441.1"/>
    </source>
</evidence>
<keyword evidence="1" id="KW-0479">Metal-binding</keyword>
<sequence>MYQHLWESGDAVALEVGKAVCVGRNYVAHAKELNNPIPDSPLLFIKPASAFCHFQSPLVLNTTLGEHHYEAELVLLVGETIDNHTREPLQHICGIATGLDLTLRELQSKLKQQGHPWECAKAFDNSCSLTPFRAVNGLDENNVLHYRFWQNDALKQHGDSSLMIFSLTSLLTEISRYFTLNPGDIVMTGTPQGVGALKEGDTLVLQLQDAPQYSAVVTVRR</sequence>
<keyword evidence="3" id="KW-0378">Hydrolase</keyword>
<dbReference type="InterPro" id="IPR011234">
    <property type="entry name" value="Fumarylacetoacetase-like_C"/>
</dbReference>
<dbReference type="RefSeq" id="WP_058796626.1">
    <property type="nucleotide sequence ID" value="NZ_CP013611.1"/>
</dbReference>
<dbReference type="PANTHER" id="PTHR11820:SF7">
    <property type="entry name" value="ACYLPYRUVASE FAHD1, MITOCHONDRIAL"/>
    <property type="match status" value="1"/>
</dbReference>
<reference evidence="3 4" key="1">
    <citation type="submission" date="2015-12" db="EMBL/GenBank/DDBJ databases">
        <title>Complete genome sequence of Pseudoalteromonas rubra SCSIO 6842, harboring a conjugative plasmid.</title>
        <authorList>
            <person name="Li B."/>
            <person name="Wang X."/>
        </authorList>
    </citation>
    <scope>NUCLEOTIDE SEQUENCE [LARGE SCALE GENOMIC DNA]</scope>
    <source>
        <strain evidence="3 4">SCSIO 6842</strain>
    </source>
</reference>
<evidence type="ECO:0000259" key="2">
    <source>
        <dbReference type="Pfam" id="PF01557"/>
    </source>
</evidence>
<dbReference type="Pfam" id="PF01557">
    <property type="entry name" value="FAA_hydrolase"/>
    <property type="match status" value="1"/>
</dbReference>
<evidence type="ECO:0000256" key="1">
    <source>
        <dbReference type="ARBA" id="ARBA00022723"/>
    </source>
</evidence>
<feature type="domain" description="Fumarylacetoacetase-like C-terminal" evidence="2">
    <location>
        <begin position="18"/>
        <end position="212"/>
    </location>
</feature>
<dbReference type="GO" id="GO:0018773">
    <property type="term" value="F:acetylpyruvate hydrolase activity"/>
    <property type="evidence" value="ECO:0007669"/>
    <property type="project" value="TreeGrafter"/>
</dbReference>
<protein>
    <submittedName>
        <fullName evidence="3">Isomerase/hydrolase</fullName>
    </submittedName>
</protein>
<gene>
    <name evidence="3" type="ORF">AT705_11095</name>
</gene>
<dbReference type="PANTHER" id="PTHR11820">
    <property type="entry name" value="ACYLPYRUVASE"/>
    <property type="match status" value="1"/>
</dbReference>
<dbReference type="GO" id="GO:0046872">
    <property type="term" value="F:metal ion binding"/>
    <property type="evidence" value="ECO:0007669"/>
    <property type="project" value="UniProtKB-KW"/>
</dbReference>
<keyword evidence="3" id="KW-0413">Isomerase</keyword>
<dbReference type="InterPro" id="IPR036663">
    <property type="entry name" value="Fumarylacetoacetase_C_sf"/>
</dbReference>